<keyword evidence="11" id="KW-1185">Reference proteome</keyword>
<evidence type="ECO:0000256" key="2">
    <source>
        <dbReference type="ARBA" id="ARBA00004913"/>
    </source>
</evidence>
<keyword evidence="5" id="KW-0285">Flavoprotein</keyword>
<evidence type="ECO:0000313" key="10">
    <source>
        <dbReference type="EMBL" id="KAK6150159.1"/>
    </source>
</evidence>
<dbReference type="SUPFAM" id="SSF56176">
    <property type="entry name" value="FAD-binding/transporter-associated domain-like"/>
    <property type="match status" value="1"/>
</dbReference>
<keyword evidence="4" id="KW-0017">Alkaloid metabolism</keyword>
<dbReference type="EMBL" id="JABTTQ020000009">
    <property type="protein sequence ID" value="KAK6150159.1"/>
    <property type="molecule type" value="Genomic_DNA"/>
</dbReference>
<protein>
    <recommendedName>
        <fullName evidence="9">FAD-binding PCMH-type domain-containing protein</fullName>
    </recommendedName>
</protein>
<evidence type="ECO:0000256" key="5">
    <source>
        <dbReference type="ARBA" id="ARBA00022630"/>
    </source>
</evidence>
<gene>
    <name evidence="10" type="ORF">DH2020_017684</name>
</gene>
<feature type="domain" description="FAD-binding PCMH-type" evidence="9">
    <location>
        <begin position="145"/>
        <end position="319"/>
    </location>
</feature>
<evidence type="ECO:0000256" key="4">
    <source>
        <dbReference type="ARBA" id="ARBA00022589"/>
    </source>
</evidence>
<keyword evidence="7" id="KW-0274">FAD</keyword>
<evidence type="ECO:0000313" key="11">
    <source>
        <dbReference type="Proteomes" id="UP001318860"/>
    </source>
</evidence>
<keyword evidence="6" id="KW-0732">Signal</keyword>
<dbReference type="InterPro" id="IPR006094">
    <property type="entry name" value="Oxid_FAD_bind_N"/>
</dbReference>
<name>A0ABR0WSN7_REHGL</name>
<comment type="similarity">
    <text evidence="3">Belongs to the oxygen-dependent FAD-linked oxidoreductase family.</text>
</comment>
<organism evidence="10 11">
    <name type="scientific">Rehmannia glutinosa</name>
    <name type="common">Chinese foxglove</name>
    <dbReference type="NCBI Taxonomy" id="99300"/>
    <lineage>
        <taxon>Eukaryota</taxon>
        <taxon>Viridiplantae</taxon>
        <taxon>Streptophyta</taxon>
        <taxon>Embryophyta</taxon>
        <taxon>Tracheophyta</taxon>
        <taxon>Spermatophyta</taxon>
        <taxon>Magnoliopsida</taxon>
        <taxon>eudicotyledons</taxon>
        <taxon>Gunneridae</taxon>
        <taxon>Pentapetalae</taxon>
        <taxon>asterids</taxon>
        <taxon>lamiids</taxon>
        <taxon>Lamiales</taxon>
        <taxon>Orobanchaceae</taxon>
        <taxon>Rehmannieae</taxon>
        <taxon>Rehmannia</taxon>
    </lineage>
</organism>
<evidence type="ECO:0000256" key="6">
    <source>
        <dbReference type="ARBA" id="ARBA00022729"/>
    </source>
</evidence>
<evidence type="ECO:0000256" key="8">
    <source>
        <dbReference type="ARBA" id="ARBA00023180"/>
    </source>
</evidence>
<comment type="cofactor">
    <cofactor evidence="1">
        <name>FAD</name>
        <dbReference type="ChEBI" id="CHEBI:57692"/>
    </cofactor>
</comment>
<comment type="caution">
    <text evidence="10">The sequence shown here is derived from an EMBL/GenBank/DDBJ whole genome shotgun (WGS) entry which is preliminary data.</text>
</comment>
<dbReference type="Proteomes" id="UP001318860">
    <property type="component" value="Unassembled WGS sequence"/>
</dbReference>
<evidence type="ECO:0000256" key="3">
    <source>
        <dbReference type="ARBA" id="ARBA00005466"/>
    </source>
</evidence>
<dbReference type="InterPro" id="IPR016166">
    <property type="entry name" value="FAD-bd_PCMH"/>
</dbReference>
<comment type="pathway">
    <text evidence="2">Alkaloid biosynthesis.</text>
</comment>
<dbReference type="InterPro" id="IPR016169">
    <property type="entry name" value="FAD-bd_PCMH_sub2"/>
</dbReference>
<dbReference type="Gene3D" id="3.30.465.10">
    <property type="match status" value="1"/>
</dbReference>
<dbReference type="InterPro" id="IPR016167">
    <property type="entry name" value="FAD-bd_PCMH_sub1"/>
</dbReference>
<evidence type="ECO:0000256" key="7">
    <source>
        <dbReference type="ARBA" id="ARBA00022827"/>
    </source>
</evidence>
<dbReference type="InterPro" id="IPR012951">
    <property type="entry name" value="BBE"/>
</dbReference>
<dbReference type="PANTHER" id="PTHR32448">
    <property type="entry name" value="OS08G0158400 PROTEIN"/>
    <property type="match status" value="1"/>
</dbReference>
<keyword evidence="8" id="KW-0325">Glycoprotein</keyword>
<accession>A0ABR0WSN7</accession>
<dbReference type="Gene3D" id="3.30.43.10">
    <property type="entry name" value="Uridine Diphospho-n-acetylenolpyruvylglucosamine Reductase, domain 2"/>
    <property type="match status" value="1"/>
</dbReference>
<proteinExistence type="inferred from homology"/>
<evidence type="ECO:0000256" key="1">
    <source>
        <dbReference type="ARBA" id="ARBA00001974"/>
    </source>
</evidence>
<dbReference type="Pfam" id="PF08031">
    <property type="entry name" value="BBE"/>
    <property type="match status" value="1"/>
</dbReference>
<dbReference type="PROSITE" id="PS51387">
    <property type="entry name" value="FAD_PCMH"/>
    <property type="match status" value="1"/>
</dbReference>
<dbReference type="Gene3D" id="3.40.462.20">
    <property type="match status" value="1"/>
</dbReference>
<evidence type="ECO:0000259" key="9">
    <source>
        <dbReference type="PROSITE" id="PS51387"/>
    </source>
</evidence>
<dbReference type="Pfam" id="PF01565">
    <property type="entry name" value="FAD_binding_4"/>
    <property type="match status" value="1"/>
</dbReference>
<dbReference type="InterPro" id="IPR036318">
    <property type="entry name" value="FAD-bd_PCMH-like_sf"/>
</dbReference>
<reference evidence="10 11" key="1">
    <citation type="journal article" date="2021" name="Comput. Struct. Biotechnol. J.">
        <title>De novo genome assembly of the potent medicinal plant Rehmannia glutinosa using nanopore technology.</title>
        <authorList>
            <person name="Ma L."/>
            <person name="Dong C."/>
            <person name="Song C."/>
            <person name="Wang X."/>
            <person name="Zheng X."/>
            <person name="Niu Y."/>
            <person name="Chen S."/>
            <person name="Feng W."/>
        </authorList>
    </citation>
    <scope>NUCLEOTIDE SEQUENCE [LARGE SCALE GENOMIC DNA]</scope>
    <source>
        <strain evidence="10">DH-2019</strain>
    </source>
</reference>
<sequence length="614" mass="68624">MAAPATSLVTSLPYFTPIILRLDRNNYNFWRAQIISTVRAHGFEDFLFGTVSAPPKYSPSPSTATSAASKPTSLSYSSLFLFLAILSCSSWHAQSHGGHHDFLQCLSLHLQNTTEISRIVYTPNNSSCLSILRSSIRNRRFEFASNPRPQVIVTPMYESQIPAIVLCAKENDLQIRTRSGGHDYEGLSYRSPVPYLVLDLVNLNEITIDAEQKTAWVQAAAIIGQLYYKISQTSRTLAFPAGACPTVGVGGLFSGGGYGPMMRKFGLAADNIVDARMIDVEGRILDRKSMGEDLFWAIRGGGGASFGIITAWKLNLVTVPETLTVFSVSRTLEQNATELVHRWQYIAPNLPDDLLISISIGPVNSSTGEKTVQANFGSLYLGGVDTLLQLLEQKFPELGVRREDCIEVSWIQASLFFGGYSIEESPQVLTSRNPQIRSTLPATRFYFKAKLDYVQKPIPISGFEGMWKLLKDREAGMAEMLVVPYGGRMKEISESALPFPHRADNLYKIQQLAYWDESGAEASETSISWVRKLYRYMTPYVSKSPRAAYINYRDLDLGVNNQGNTSYAQASIWGLKYFKNNFRKLVRVKTATDPSNFFRNEQSIPIRFSKRKNN</sequence>